<dbReference type="PANTHER" id="PTHR33841:SF1">
    <property type="entry name" value="DNA METHYLTRANSFERASE A"/>
    <property type="match status" value="1"/>
</dbReference>
<dbReference type="Gene3D" id="3.40.50.150">
    <property type="entry name" value="Vaccinia Virus protein VP39"/>
    <property type="match status" value="1"/>
</dbReference>
<gene>
    <name evidence="11" type="ORF">AWT59_2213</name>
</gene>
<evidence type="ECO:0000256" key="2">
    <source>
        <dbReference type="ARBA" id="ARBA00022603"/>
    </source>
</evidence>
<feature type="domain" description="TaqI-like C-terminal specificity" evidence="10">
    <location>
        <begin position="802"/>
        <end position="886"/>
    </location>
</feature>
<reference evidence="11 12" key="1">
    <citation type="submission" date="2016-02" db="EMBL/GenBank/DDBJ databases">
        <authorList>
            <person name="Wen L."/>
            <person name="He K."/>
            <person name="Yang H."/>
        </authorList>
    </citation>
    <scope>NUCLEOTIDE SEQUENCE [LARGE SCALE GENOMIC DNA]</scope>
    <source>
        <strain evidence="11">ShG14-8</strain>
    </source>
</reference>
<dbReference type="Pfam" id="PF12950">
    <property type="entry name" value="TaqI_C"/>
    <property type="match status" value="1"/>
</dbReference>
<dbReference type="GO" id="GO:0009035">
    <property type="term" value="F:type I site-specific deoxyribonuclease activity"/>
    <property type="evidence" value="ECO:0007669"/>
    <property type="project" value="UniProtKB-EC"/>
</dbReference>
<evidence type="ECO:0000313" key="11">
    <source>
        <dbReference type="EMBL" id="KXS31654.1"/>
    </source>
</evidence>
<keyword evidence="2" id="KW-0489">Methyltransferase</keyword>
<dbReference type="EC" id="2.1.1.72" evidence="1"/>
<keyword evidence="3" id="KW-0808">Transferase</keyword>
<dbReference type="SUPFAM" id="SSF53335">
    <property type="entry name" value="S-adenosyl-L-methionine-dependent methyltransferases"/>
    <property type="match status" value="1"/>
</dbReference>
<evidence type="ECO:0000256" key="6">
    <source>
        <dbReference type="ARBA" id="ARBA00023125"/>
    </source>
</evidence>
<feature type="domain" description="Type II methyltransferase M.TaqI-like" evidence="9">
    <location>
        <begin position="461"/>
        <end position="648"/>
    </location>
</feature>
<name>A0A139BRM2_9PROT</name>
<accession>A0A139BRM2</accession>
<dbReference type="InterPro" id="IPR025931">
    <property type="entry name" value="TaqI_C"/>
</dbReference>
<evidence type="ECO:0000256" key="3">
    <source>
        <dbReference type="ARBA" id="ARBA00022679"/>
    </source>
</evidence>
<keyword evidence="4" id="KW-0949">S-adenosyl-L-methionine</keyword>
<dbReference type="GO" id="GO:0009307">
    <property type="term" value="P:DNA restriction-modification system"/>
    <property type="evidence" value="ECO:0007669"/>
    <property type="project" value="UniProtKB-KW"/>
</dbReference>
<keyword evidence="5" id="KW-0680">Restriction system</keyword>
<organism evidence="11 12">
    <name type="scientific">Candidatus Gallionella acididurans</name>
    <dbReference type="NCBI Taxonomy" id="1796491"/>
    <lineage>
        <taxon>Bacteria</taxon>
        <taxon>Pseudomonadati</taxon>
        <taxon>Pseudomonadota</taxon>
        <taxon>Betaproteobacteria</taxon>
        <taxon>Nitrosomonadales</taxon>
        <taxon>Gallionellaceae</taxon>
        <taxon>Gallionella</taxon>
    </lineage>
</organism>
<dbReference type="PATRIC" id="fig|1796491.3.peg.2418"/>
<evidence type="ECO:0000259" key="9">
    <source>
        <dbReference type="Pfam" id="PF07669"/>
    </source>
</evidence>
<dbReference type="InterPro" id="IPR002052">
    <property type="entry name" value="DNA_methylase_N6_adenine_CS"/>
</dbReference>
<dbReference type="InterPro" id="IPR050953">
    <property type="entry name" value="N4_N6_ade-DNA_methylase"/>
</dbReference>
<dbReference type="InterPro" id="IPR029063">
    <property type="entry name" value="SAM-dependent_MTases_sf"/>
</dbReference>
<dbReference type="GO" id="GO:0005524">
    <property type="term" value="F:ATP binding"/>
    <property type="evidence" value="ECO:0007669"/>
    <property type="project" value="UniProtKB-KW"/>
</dbReference>
<dbReference type="GO" id="GO:0032259">
    <property type="term" value="P:methylation"/>
    <property type="evidence" value="ECO:0007669"/>
    <property type="project" value="UniProtKB-KW"/>
</dbReference>
<dbReference type="Proteomes" id="UP000070578">
    <property type="component" value="Unassembled WGS sequence"/>
</dbReference>
<evidence type="ECO:0000256" key="4">
    <source>
        <dbReference type="ARBA" id="ARBA00022691"/>
    </source>
</evidence>
<dbReference type="Pfam" id="PF07669">
    <property type="entry name" value="Eco57I"/>
    <property type="match status" value="1"/>
</dbReference>
<evidence type="ECO:0000256" key="1">
    <source>
        <dbReference type="ARBA" id="ARBA00011900"/>
    </source>
</evidence>
<dbReference type="GO" id="GO:0009007">
    <property type="term" value="F:site-specific DNA-methyltransferase (adenine-specific) activity"/>
    <property type="evidence" value="ECO:0007669"/>
    <property type="project" value="UniProtKB-EC"/>
</dbReference>
<evidence type="ECO:0000256" key="7">
    <source>
        <dbReference type="ARBA" id="ARBA00047942"/>
    </source>
</evidence>
<dbReference type="EMBL" id="LSLI01000063">
    <property type="protein sequence ID" value="KXS31654.1"/>
    <property type="molecule type" value="Genomic_DNA"/>
</dbReference>
<comment type="caution">
    <text evidence="11">The sequence shown here is derived from an EMBL/GenBank/DDBJ whole genome shotgun (WGS) entry which is preliminary data.</text>
</comment>
<comment type="catalytic activity">
    <reaction evidence="7">
        <text>a 2'-deoxyadenosine in DNA + S-adenosyl-L-methionine = an N(6)-methyl-2'-deoxyadenosine in DNA + S-adenosyl-L-homocysteine + H(+)</text>
        <dbReference type="Rhea" id="RHEA:15197"/>
        <dbReference type="Rhea" id="RHEA-COMP:12418"/>
        <dbReference type="Rhea" id="RHEA-COMP:12419"/>
        <dbReference type="ChEBI" id="CHEBI:15378"/>
        <dbReference type="ChEBI" id="CHEBI:57856"/>
        <dbReference type="ChEBI" id="CHEBI:59789"/>
        <dbReference type="ChEBI" id="CHEBI:90615"/>
        <dbReference type="ChEBI" id="CHEBI:90616"/>
        <dbReference type="EC" id="2.1.1.72"/>
    </reaction>
</comment>
<evidence type="ECO:0000259" key="8">
    <source>
        <dbReference type="Pfam" id="PF04313"/>
    </source>
</evidence>
<dbReference type="PRINTS" id="PR00507">
    <property type="entry name" value="N12N6MTFRASE"/>
</dbReference>
<feature type="domain" description="Restriction endonuclease type I HsdR N-terminal" evidence="8">
    <location>
        <begin position="26"/>
        <end position="138"/>
    </location>
</feature>
<dbReference type="InterPro" id="IPR007409">
    <property type="entry name" value="Restrct_endonuc_type1_HsdR_N"/>
</dbReference>
<keyword evidence="6" id="KW-0238">DNA-binding</keyword>
<dbReference type="Pfam" id="PF04313">
    <property type="entry name" value="HSDR_N"/>
    <property type="match status" value="1"/>
</dbReference>
<reference evidence="11 12" key="2">
    <citation type="submission" date="2016-03" db="EMBL/GenBank/DDBJ databases">
        <title>New uncultured bacterium of the family Gallionellaceae from acid mine drainage: description and reconstruction of genome based on metagenomic analysis of microbial community.</title>
        <authorList>
            <person name="Kadnikov V."/>
            <person name="Ivasenko D."/>
            <person name="Beletsky A."/>
            <person name="Mardanov A."/>
            <person name="Danilova E."/>
            <person name="Pimenov N."/>
            <person name="Karnachuk O."/>
            <person name="Ravin N."/>
        </authorList>
    </citation>
    <scope>NUCLEOTIDE SEQUENCE [LARGE SCALE GENOMIC DNA]</scope>
    <source>
        <strain evidence="11">ShG14-8</strain>
    </source>
</reference>
<dbReference type="PROSITE" id="PS00092">
    <property type="entry name" value="N6_MTASE"/>
    <property type="match status" value="1"/>
</dbReference>
<dbReference type="AlphaFoldDB" id="A0A139BRM2"/>
<dbReference type="GO" id="GO:0003677">
    <property type="term" value="F:DNA binding"/>
    <property type="evidence" value="ECO:0007669"/>
    <property type="project" value="UniProtKB-KW"/>
</dbReference>
<evidence type="ECO:0000259" key="10">
    <source>
        <dbReference type="Pfam" id="PF12950"/>
    </source>
</evidence>
<dbReference type="PANTHER" id="PTHR33841">
    <property type="entry name" value="DNA METHYLTRANSFERASE YEEA-RELATED"/>
    <property type="match status" value="1"/>
</dbReference>
<protein>
    <recommendedName>
        <fullName evidence="1">site-specific DNA-methyltransferase (adenine-specific)</fullName>
        <ecNumber evidence="1">2.1.1.72</ecNumber>
    </recommendedName>
</protein>
<dbReference type="InterPro" id="IPR011639">
    <property type="entry name" value="MethylTrfase_TaqI-like_dom"/>
</dbReference>
<sequence length="963" mass="108117">MPAPDEVIKLIENFECNIDTYRSGSFNETQARRDFIDPLFEALGWDMDNRSGYAEAYRDVIHEDAIKIGGTVKAPDYSFRVGGQRKYFLEAKKPSVNIKDDIEPAFQLRRYGWSANLTLSVLTNFEEFAIYDCRQKPDKSDKASKARLFYCTFRDYVEHWDEIASIFSKESVFKGSFDKYAVATKGKRGTTEVDSAFLEEIEMWRNLLAHNIALRNTDLNQRELNFAVQQTIDRIIFLRICEDRGIEPYGRLQGLLSGTNIYSRLTDMFRDADDRYNSGLFHFTSKKDRAGAPDELTLKLNIDDKTLKEIFKNLYYPDSPYQFSVFGADILGSVYEQFLGKVIRLTSGNRAVVEDKPEVKKAGGVYYTPVYIVQHIVKQSIGKLLEGKTSKQAAGIRILDPASGSGSFLIGAYQYMLDWYLAQYEAEGVEKHSKGKVARIHLSKRGAWQLTTLEKKRILLEHIHGVDIDHQAVEVTKLSLLLKMLENESGESLNNQMRLFHERALPDLDMNIQCGNSLIAPGMLDLDDQAVERVNMFDWQGSFPDIFAAGGFAVVIGNPPYIDSEWMSVYAPDERIYCAQHYASASGNWDIFCVFIEKALSLTRPGGLVSFIVPNKLGSAGYASGVRRVLASESRLISIRDYSSVPVFPVAVYPIIFLAAQEKPKRTNKVLYERMATNEDGAITISQSADLKYYDYFGNADQGWPIFTQLKGVDLISKLTVQFPPLKNVATVVGAATVGEAYLIAPVLYDAQSDKGFKFVNSGTIDRYVFHWGTSACRYIKKSYLHPRISITDLGLISRGRAEQARSPKIIISGMTKILECGVDLKGDYVPGKSTSVVLCDCDLRYLVGLLNSKLINFFYDTVFGGNKLAGGYLRIGPPQLKDIPIAVITSKAPREKLHDHDALVALVDKMLSLQQQKAAARTPQDGTMSQRQIDAIDQQINQLVYKIYGLTADEIAMVEGGK</sequence>
<evidence type="ECO:0000313" key="12">
    <source>
        <dbReference type="Proteomes" id="UP000070578"/>
    </source>
</evidence>
<proteinExistence type="predicted"/>
<evidence type="ECO:0000256" key="5">
    <source>
        <dbReference type="ARBA" id="ARBA00022747"/>
    </source>
</evidence>